<keyword evidence="5 6" id="KW-0233">DNA recombination</keyword>
<dbReference type="GO" id="GO:0003677">
    <property type="term" value="F:DNA binding"/>
    <property type="evidence" value="ECO:0007669"/>
    <property type="project" value="UniProtKB-UniRule"/>
</dbReference>
<dbReference type="PANTHER" id="PTHR33217">
    <property type="entry name" value="TRANSPOSASE FOR INSERTION SEQUENCE ELEMENT IS1081"/>
    <property type="match status" value="1"/>
</dbReference>
<dbReference type="Pfam" id="PF00872">
    <property type="entry name" value="Transposase_mut"/>
    <property type="match status" value="1"/>
</dbReference>
<organism evidence="7 8">
    <name type="scientific">Actinomyces ruminicola</name>
    <dbReference type="NCBI Taxonomy" id="332524"/>
    <lineage>
        <taxon>Bacteria</taxon>
        <taxon>Bacillati</taxon>
        <taxon>Actinomycetota</taxon>
        <taxon>Actinomycetes</taxon>
        <taxon>Actinomycetales</taxon>
        <taxon>Actinomycetaceae</taxon>
        <taxon>Actinomyces</taxon>
    </lineage>
</organism>
<dbReference type="Proteomes" id="UP000199671">
    <property type="component" value="Unassembled WGS sequence"/>
</dbReference>
<dbReference type="GO" id="GO:0006313">
    <property type="term" value="P:DNA transposition"/>
    <property type="evidence" value="ECO:0007669"/>
    <property type="project" value="UniProtKB-UniRule"/>
</dbReference>
<evidence type="ECO:0000256" key="1">
    <source>
        <dbReference type="ARBA" id="ARBA00002190"/>
    </source>
</evidence>
<evidence type="ECO:0000256" key="3">
    <source>
        <dbReference type="ARBA" id="ARBA00022578"/>
    </source>
</evidence>
<dbReference type="AlphaFoldDB" id="A0A1G9ZXE4"/>
<dbReference type="PANTHER" id="PTHR33217:SF5">
    <property type="entry name" value="MUTATOR FAMILY TRANSPOSASE"/>
    <property type="match status" value="1"/>
</dbReference>
<protein>
    <recommendedName>
        <fullName evidence="6">Mutator family transposase</fullName>
    </recommendedName>
</protein>
<proteinExistence type="inferred from homology"/>
<keyword evidence="4 6" id="KW-0238">DNA-binding</keyword>
<name>A0A1G9ZXE4_9ACTO</name>
<evidence type="ECO:0000256" key="4">
    <source>
        <dbReference type="ARBA" id="ARBA00023125"/>
    </source>
</evidence>
<keyword evidence="6" id="KW-0814">Transposable element</keyword>
<evidence type="ECO:0000313" key="8">
    <source>
        <dbReference type="Proteomes" id="UP000199671"/>
    </source>
</evidence>
<dbReference type="GO" id="GO:0004803">
    <property type="term" value="F:transposase activity"/>
    <property type="evidence" value="ECO:0007669"/>
    <property type="project" value="UniProtKB-UniRule"/>
</dbReference>
<dbReference type="EMBL" id="FNHU01000020">
    <property type="protein sequence ID" value="SDN26000.1"/>
    <property type="molecule type" value="Genomic_DNA"/>
</dbReference>
<sequence length="128" mass="14196">MIISLYAGGMTVREIRHHLETTLGVELSAGTISKVTDAVCDAVMEWQNRPLEEFYPVIYLDAIRIKVRADHRVTTRSAHIAVGVDMDGIKHVLGIWVQAEEGASFWAHVCAELANRGLKDVLIVCRVA</sequence>
<evidence type="ECO:0000256" key="5">
    <source>
        <dbReference type="ARBA" id="ARBA00023172"/>
    </source>
</evidence>
<evidence type="ECO:0000256" key="6">
    <source>
        <dbReference type="RuleBase" id="RU365089"/>
    </source>
</evidence>
<evidence type="ECO:0000256" key="2">
    <source>
        <dbReference type="ARBA" id="ARBA00010961"/>
    </source>
</evidence>
<comment type="function">
    <text evidence="1 6">Required for the transposition of the insertion element.</text>
</comment>
<reference evidence="7 8" key="1">
    <citation type="submission" date="2016-10" db="EMBL/GenBank/DDBJ databases">
        <authorList>
            <person name="de Groot N.N."/>
        </authorList>
    </citation>
    <scope>NUCLEOTIDE SEQUENCE [LARGE SCALE GENOMIC DNA]</scope>
    <source>
        <strain evidence="7 8">KPR-7B</strain>
    </source>
</reference>
<evidence type="ECO:0000313" key="7">
    <source>
        <dbReference type="EMBL" id="SDN26000.1"/>
    </source>
</evidence>
<accession>A0A1G9ZXE4</accession>
<gene>
    <name evidence="7" type="ORF">SAMN04487766_12040</name>
</gene>
<comment type="similarity">
    <text evidence="2 6">Belongs to the transposase mutator family.</text>
</comment>
<keyword evidence="3 6" id="KW-0815">Transposition</keyword>
<dbReference type="InterPro" id="IPR001207">
    <property type="entry name" value="Transposase_mutator"/>
</dbReference>